<dbReference type="AlphaFoldDB" id="A0A8J8NQV9"/>
<proteinExistence type="predicted"/>
<dbReference type="InterPro" id="IPR016024">
    <property type="entry name" value="ARM-type_fold"/>
</dbReference>
<dbReference type="GO" id="GO:0030544">
    <property type="term" value="F:Hsp70 protein binding"/>
    <property type="evidence" value="ECO:0007669"/>
    <property type="project" value="TreeGrafter"/>
</dbReference>
<protein>
    <recommendedName>
        <fullName evidence="4">Parkin co-regulated protein</fullName>
    </recommendedName>
</protein>
<keyword evidence="3" id="KW-1185">Reference proteome</keyword>
<dbReference type="OrthoDB" id="429500at2759"/>
<evidence type="ECO:0000256" key="1">
    <source>
        <dbReference type="SAM" id="MobiDB-lite"/>
    </source>
</evidence>
<dbReference type="Pfam" id="PF10274">
    <property type="entry name" value="ParcG"/>
    <property type="match status" value="1"/>
</dbReference>
<evidence type="ECO:0000313" key="2">
    <source>
        <dbReference type="EMBL" id="TNV78684.1"/>
    </source>
</evidence>
<dbReference type="PANTHER" id="PTHR21207:SF2">
    <property type="entry name" value="PARKIN COREGULATED GENE PROTEIN"/>
    <property type="match status" value="1"/>
</dbReference>
<evidence type="ECO:0000313" key="3">
    <source>
        <dbReference type="Proteomes" id="UP000785679"/>
    </source>
</evidence>
<sequence>MPPKKTIATQPPAIAQHELSVTTKAVSTLKKGEGLGGKVASTNKPKEKPLPQKPRAGAFNMRPIPPSEFRRFYDRGDLPIAIEHGPQLKIYWKVEIQQLDYHHYLPIFFEGIREKQDPYRFLSVQGVFDMLEKGGAKVLPVIPQLIIPIKTALNTRDPEIVAITLKILQALVSCSDTIGEALVPYYRQILPVLNLFKIRNHNLGDKIDYSQRKGQNLGDLIQQTLELFEVHGGEDAFINIKYMIPTYESCVLN</sequence>
<gene>
    <name evidence="2" type="ORF">FGO68_gene15960</name>
</gene>
<feature type="region of interest" description="Disordered" evidence="1">
    <location>
        <begin position="32"/>
        <end position="61"/>
    </location>
</feature>
<dbReference type="PANTHER" id="PTHR21207">
    <property type="entry name" value="PARKIN COREGULATED GENE PROTEIN PARK2 COREGULATED"/>
    <property type="match status" value="1"/>
</dbReference>
<name>A0A8J8NQV9_HALGN</name>
<accession>A0A8J8NQV9</accession>
<comment type="caution">
    <text evidence="2">The sequence shown here is derived from an EMBL/GenBank/DDBJ whole genome shotgun (WGS) entry which is preliminary data.</text>
</comment>
<reference evidence="2" key="1">
    <citation type="submission" date="2019-06" db="EMBL/GenBank/DDBJ databases">
        <authorList>
            <person name="Zheng W."/>
        </authorList>
    </citation>
    <scope>NUCLEOTIDE SEQUENCE</scope>
    <source>
        <strain evidence="2">QDHG01</strain>
    </source>
</reference>
<dbReference type="SUPFAM" id="SSF48371">
    <property type="entry name" value="ARM repeat"/>
    <property type="match status" value="1"/>
</dbReference>
<dbReference type="InterPro" id="IPR019399">
    <property type="entry name" value="Parkin_co-regulated_protein"/>
</dbReference>
<dbReference type="GO" id="GO:0051879">
    <property type="term" value="F:Hsp90 protein binding"/>
    <property type="evidence" value="ECO:0007669"/>
    <property type="project" value="TreeGrafter"/>
</dbReference>
<organism evidence="2 3">
    <name type="scientific">Halteria grandinella</name>
    <dbReference type="NCBI Taxonomy" id="5974"/>
    <lineage>
        <taxon>Eukaryota</taxon>
        <taxon>Sar</taxon>
        <taxon>Alveolata</taxon>
        <taxon>Ciliophora</taxon>
        <taxon>Intramacronucleata</taxon>
        <taxon>Spirotrichea</taxon>
        <taxon>Stichotrichia</taxon>
        <taxon>Sporadotrichida</taxon>
        <taxon>Halteriidae</taxon>
        <taxon>Halteria</taxon>
    </lineage>
</organism>
<dbReference type="EMBL" id="RRYP01010002">
    <property type="protein sequence ID" value="TNV78684.1"/>
    <property type="molecule type" value="Genomic_DNA"/>
</dbReference>
<dbReference type="Proteomes" id="UP000785679">
    <property type="component" value="Unassembled WGS sequence"/>
</dbReference>
<evidence type="ECO:0008006" key="4">
    <source>
        <dbReference type="Google" id="ProtNLM"/>
    </source>
</evidence>